<dbReference type="PANTHER" id="PTHR30483:SF37">
    <property type="entry name" value="ABC TRANSPORTER SUBSTRATE-BINDING PROTEIN"/>
    <property type="match status" value="1"/>
</dbReference>
<feature type="chain" id="PRO_5007836633" evidence="5">
    <location>
        <begin position="33"/>
        <end position="407"/>
    </location>
</feature>
<dbReference type="Gene3D" id="3.40.50.2300">
    <property type="match status" value="2"/>
</dbReference>
<name>A0A162KMW1_9PROT</name>
<evidence type="ECO:0000256" key="5">
    <source>
        <dbReference type="SAM" id="SignalP"/>
    </source>
</evidence>
<dbReference type="InterPro" id="IPR000709">
    <property type="entry name" value="Leu_Ile_Val-bd"/>
</dbReference>
<keyword evidence="2" id="KW-0813">Transport</keyword>
<sequence length="407" mass="43652">MTLFDKSISRRTALKGGMAAAAVMAAPAVLRAAEPPAVKIGVLQPVTGALAMDGEFGRTGAELAIADINASGGIRSLGGAKIEMVFGDARSNPEVGVQEVERMQSEGVAAVVGGFASPICLATTQAAARYDLPYIVDVGVSDQIISRGLTNTFRFAPGFSICTRTAIENLVRINNAAGRPARTVALVHEDGLFGSGLARLMQTELPKHGFEILETIAVPTPSRDLSNVVLRLRSLRPDLVIPSTYYGETVLLARTMQQQRVRPKAVYAVVNGAASNMRFVKEFPEAAENIMDVNHWHDPRNPKNAALQKRVADAGKQWNYNTPLNYSCMMLLADAIERAASADRTKIIEALAASTFQDHLMPYGPTKFEGGQNQGAAPVSTQVQTSQIRVVYPESFADAKPIFPVES</sequence>
<dbReference type="PROSITE" id="PS51318">
    <property type="entry name" value="TAT"/>
    <property type="match status" value="1"/>
</dbReference>
<comment type="caution">
    <text evidence="7">The sequence shown here is derived from an EMBL/GenBank/DDBJ whole genome shotgun (WGS) entry which is preliminary data.</text>
</comment>
<evidence type="ECO:0000256" key="1">
    <source>
        <dbReference type="ARBA" id="ARBA00010062"/>
    </source>
</evidence>
<dbReference type="SUPFAM" id="SSF53822">
    <property type="entry name" value="Periplasmic binding protein-like I"/>
    <property type="match status" value="1"/>
</dbReference>
<evidence type="ECO:0000256" key="2">
    <source>
        <dbReference type="ARBA" id="ARBA00022448"/>
    </source>
</evidence>
<dbReference type="PRINTS" id="PR00337">
    <property type="entry name" value="LEUILEVALBP"/>
</dbReference>
<dbReference type="Proteomes" id="UP000075787">
    <property type="component" value="Unassembled WGS sequence"/>
</dbReference>
<dbReference type="InterPro" id="IPR028081">
    <property type="entry name" value="Leu-bd"/>
</dbReference>
<reference evidence="7 8" key="1">
    <citation type="submission" date="2015-12" db="EMBL/GenBank/DDBJ databases">
        <title>Genome sequence of Tistrella mobilis MCCC 1A02139.</title>
        <authorList>
            <person name="Lu L."/>
            <person name="Lai Q."/>
            <person name="Shao Z."/>
            <person name="Qian P."/>
        </authorList>
    </citation>
    <scope>NUCLEOTIDE SEQUENCE [LARGE SCALE GENOMIC DNA]</scope>
    <source>
        <strain evidence="7 8">MCCC 1A02139</strain>
    </source>
</reference>
<evidence type="ECO:0000256" key="4">
    <source>
        <dbReference type="ARBA" id="ARBA00022970"/>
    </source>
</evidence>
<feature type="domain" description="Leucine-binding protein" evidence="6">
    <location>
        <begin position="38"/>
        <end position="378"/>
    </location>
</feature>
<proteinExistence type="inferred from homology"/>
<feature type="signal peptide" evidence="5">
    <location>
        <begin position="1"/>
        <end position="32"/>
    </location>
</feature>
<dbReference type="RefSeq" id="WP_062765761.1">
    <property type="nucleotide sequence ID" value="NZ_CP121042.1"/>
</dbReference>
<dbReference type="EMBL" id="LPZR01000168">
    <property type="protein sequence ID" value="KYO51675.1"/>
    <property type="molecule type" value="Genomic_DNA"/>
</dbReference>
<dbReference type="CDD" id="cd06340">
    <property type="entry name" value="PBP1_ABC_ligand_binding-like"/>
    <property type="match status" value="1"/>
</dbReference>
<dbReference type="GeneID" id="97238954"/>
<dbReference type="InterPro" id="IPR006311">
    <property type="entry name" value="TAT_signal"/>
</dbReference>
<comment type="similarity">
    <text evidence="1">Belongs to the leucine-binding protein family.</text>
</comment>
<keyword evidence="4" id="KW-0029">Amino-acid transport</keyword>
<organism evidence="7 8">
    <name type="scientific">Tistrella mobilis</name>
    <dbReference type="NCBI Taxonomy" id="171437"/>
    <lineage>
        <taxon>Bacteria</taxon>
        <taxon>Pseudomonadati</taxon>
        <taxon>Pseudomonadota</taxon>
        <taxon>Alphaproteobacteria</taxon>
        <taxon>Geminicoccales</taxon>
        <taxon>Geminicoccaceae</taxon>
        <taxon>Tistrella</taxon>
    </lineage>
</organism>
<protein>
    <submittedName>
        <fullName evidence="7">ABC transporter substrate-binding protein</fullName>
    </submittedName>
</protein>
<evidence type="ECO:0000313" key="8">
    <source>
        <dbReference type="Proteomes" id="UP000075787"/>
    </source>
</evidence>
<evidence type="ECO:0000256" key="3">
    <source>
        <dbReference type="ARBA" id="ARBA00022729"/>
    </source>
</evidence>
<dbReference type="OrthoDB" id="7855203at2"/>
<dbReference type="InterPro" id="IPR028082">
    <property type="entry name" value="Peripla_BP_I"/>
</dbReference>
<evidence type="ECO:0000313" key="7">
    <source>
        <dbReference type="EMBL" id="KYO51675.1"/>
    </source>
</evidence>
<evidence type="ECO:0000259" key="6">
    <source>
        <dbReference type="Pfam" id="PF13458"/>
    </source>
</evidence>
<dbReference type="PANTHER" id="PTHR30483">
    <property type="entry name" value="LEUCINE-SPECIFIC-BINDING PROTEIN"/>
    <property type="match status" value="1"/>
</dbReference>
<dbReference type="GO" id="GO:0006865">
    <property type="term" value="P:amino acid transport"/>
    <property type="evidence" value="ECO:0007669"/>
    <property type="project" value="UniProtKB-KW"/>
</dbReference>
<dbReference type="AlphaFoldDB" id="A0A162KMW1"/>
<accession>A0A162KMW1</accession>
<gene>
    <name evidence="7" type="ORF">AUP44_01040</name>
</gene>
<dbReference type="InterPro" id="IPR051010">
    <property type="entry name" value="BCAA_transport"/>
</dbReference>
<dbReference type="Pfam" id="PF13458">
    <property type="entry name" value="Peripla_BP_6"/>
    <property type="match status" value="1"/>
</dbReference>
<keyword evidence="3 5" id="KW-0732">Signal</keyword>